<dbReference type="EMBL" id="DS114206">
    <property type="protein sequence ID" value="EAX89371.1"/>
    <property type="molecule type" value="Genomic_DNA"/>
</dbReference>
<reference evidence="2" key="2">
    <citation type="journal article" date="2007" name="Science">
        <title>Draft genome sequence of the sexually transmitted pathogen Trichomonas vaginalis.</title>
        <authorList>
            <person name="Carlton J.M."/>
            <person name="Hirt R.P."/>
            <person name="Silva J.C."/>
            <person name="Delcher A.L."/>
            <person name="Schatz M."/>
            <person name="Zhao Q."/>
            <person name="Wortman J.R."/>
            <person name="Bidwell S.L."/>
            <person name="Alsmark U.C.M."/>
            <person name="Besteiro S."/>
            <person name="Sicheritz-Ponten T."/>
            <person name="Noel C.J."/>
            <person name="Dacks J.B."/>
            <person name="Foster P.G."/>
            <person name="Simillion C."/>
            <person name="Van de Peer Y."/>
            <person name="Miranda-Saavedra D."/>
            <person name="Barton G.J."/>
            <person name="Westrop G.D."/>
            <person name="Mueller S."/>
            <person name="Dessi D."/>
            <person name="Fiori P.L."/>
            <person name="Ren Q."/>
            <person name="Paulsen I."/>
            <person name="Zhang H."/>
            <person name="Bastida-Corcuera F.D."/>
            <person name="Simoes-Barbosa A."/>
            <person name="Brown M.T."/>
            <person name="Hayes R.D."/>
            <person name="Mukherjee M."/>
            <person name="Okumura C.Y."/>
            <person name="Schneider R."/>
            <person name="Smith A.J."/>
            <person name="Vanacova S."/>
            <person name="Villalvazo M."/>
            <person name="Haas B.J."/>
            <person name="Pertea M."/>
            <person name="Feldblyum T.V."/>
            <person name="Utterback T.R."/>
            <person name="Shu C.L."/>
            <person name="Osoegawa K."/>
            <person name="de Jong P.J."/>
            <person name="Hrdy I."/>
            <person name="Horvathova L."/>
            <person name="Zubacova Z."/>
            <person name="Dolezal P."/>
            <person name="Malik S.B."/>
            <person name="Logsdon J.M. Jr."/>
            <person name="Henze K."/>
            <person name="Gupta A."/>
            <person name="Wang C.C."/>
            <person name="Dunne R.L."/>
            <person name="Upcroft J.A."/>
            <person name="Upcroft P."/>
            <person name="White O."/>
            <person name="Salzberg S.L."/>
            <person name="Tang P."/>
            <person name="Chiu C.-H."/>
            <person name="Lee Y.-S."/>
            <person name="Embley T.M."/>
            <person name="Coombs G.H."/>
            <person name="Mottram J.C."/>
            <person name="Tachezy J."/>
            <person name="Fraser-Liggett C.M."/>
            <person name="Johnson P.J."/>
        </authorList>
    </citation>
    <scope>NUCLEOTIDE SEQUENCE [LARGE SCALE GENOMIC DNA]</scope>
    <source>
        <strain evidence="2">G3</strain>
    </source>
</reference>
<dbReference type="KEGG" id="tva:4747041"/>
<dbReference type="AlphaFoldDB" id="A2G0E8"/>
<dbReference type="Proteomes" id="UP000001542">
    <property type="component" value="Unassembled WGS sequence"/>
</dbReference>
<proteinExistence type="predicted"/>
<protein>
    <submittedName>
        <fullName evidence="2">Uncharacterized protein</fullName>
    </submittedName>
</protein>
<dbReference type="VEuPathDB" id="TrichDB:TVAGG3_0759120"/>
<evidence type="ECO:0000313" key="3">
    <source>
        <dbReference type="Proteomes" id="UP000001542"/>
    </source>
</evidence>
<feature type="compositionally biased region" description="Basic and acidic residues" evidence="1">
    <location>
        <begin position="344"/>
        <end position="364"/>
    </location>
</feature>
<dbReference type="Gene3D" id="3.80.10.10">
    <property type="entry name" value="Ribonuclease Inhibitor"/>
    <property type="match status" value="1"/>
</dbReference>
<dbReference type="InterPro" id="IPR032675">
    <property type="entry name" value="LRR_dom_sf"/>
</dbReference>
<accession>A2G0E8</accession>
<dbReference type="SUPFAM" id="SSF52047">
    <property type="entry name" value="RNI-like"/>
    <property type="match status" value="1"/>
</dbReference>
<feature type="compositionally biased region" description="Polar residues" evidence="1">
    <location>
        <begin position="334"/>
        <end position="343"/>
    </location>
</feature>
<name>A2G0E8_TRIV3</name>
<feature type="compositionally biased region" description="Basic and acidic residues" evidence="1">
    <location>
        <begin position="252"/>
        <end position="265"/>
    </location>
</feature>
<feature type="region of interest" description="Disordered" evidence="1">
    <location>
        <begin position="218"/>
        <end position="377"/>
    </location>
</feature>
<keyword evidence="3" id="KW-1185">Reference proteome</keyword>
<sequence>MSDSPQPFTTRQMYILGNGNEERCSYDFSLLAFEDYTKFFYALPNILYKRVKSVCFNNTFYSDYSRDGRHSRKRELLIFDSIFYQKPRYIKYLIKILTRVLPQTKTLEEIEFADIKINPDLLNKLFEAIGKSPNIKSIKFSEVPIGDDLFKKLLKHLSPYQIESLNMFNTSLTPKSLHLVNKFIEQADEDKTLTKTLKTIDINQDDFPAKRLKQIKSRKIDDDEKDDWDSEPQWATMQNPVTEGMTLPSLETTKDKSSTHTREEVSGEEEEENTNSNEEIKRTNVSSKSDSENIKNSDEEPVYHTVSTDKTPTTPEEKPEKDSDSHSHTKSVESHNSLDNSPSKNEEPPSKDESTKTPTKDFESHTSTSTNDPERNLIIHKLMEETFIEANRAVEDASLLGNKSITAEGNPEPISIEERAIDPIPIESNSSDIDEKDLFVDSEPHDAQNLKVTDSETKDEEEEYKDYTEIIDQYEDVYTLVSEKSSEKN</sequence>
<organism evidence="2 3">
    <name type="scientific">Trichomonas vaginalis (strain ATCC PRA-98 / G3)</name>
    <dbReference type="NCBI Taxonomy" id="412133"/>
    <lineage>
        <taxon>Eukaryota</taxon>
        <taxon>Metamonada</taxon>
        <taxon>Parabasalia</taxon>
        <taxon>Trichomonadida</taxon>
        <taxon>Trichomonadidae</taxon>
        <taxon>Trichomonas</taxon>
    </lineage>
</organism>
<gene>
    <name evidence="2" type="ORF">TVAG_439910</name>
</gene>
<dbReference type="RefSeq" id="XP_001302301.1">
    <property type="nucleotide sequence ID" value="XM_001302300.1"/>
</dbReference>
<reference evidence="2" key="1">
    <citation type="submission" date="2006-10" db="EMBL/GenBank/DDBJ databases">
        <authorList>
            <person name="Amadeo P."/>
            <person name="Zhao Q."/>
            <person name="Wortman J."/>
            <person name="Fraser-Liggett C."/>
            <person name="Carlton J."/>
        </authorList>
    </citation>
    <scope>NUCLEOTIDE SEQUENCE</scope>
    <source>
        <strain evidence="2">G3</strain>
    </source>
</reference>
<dbReference type="VEuPathDB" id="TrichDB:TVAG_439910"/>
<feature type="compositionally biased region" description="Basic and acidic residues" evidence="1">
    <location>
        <begin position="289"/>
        <end position="302"/>
    </location>
</feature>
<evidence type="ECO:0000256" key="1">
    <source>
        <dbReference type="SAM" id="MobiDB-lite"/>
    </source>
</evidence>
<feature type="compositionally biased region" description="Basic and acidic residues" evidence="1">
    <location>
        <begin position="315"/>
        <end position="333"/>
    </location>
</feature>
<evidence type="ECO:0000313" key="2">
    <source>
        <dbReference type="EMBL" id="EAX89371.1"/>
    </source>
</evidence>
<dbReference type="InParanoid" id="A2G0E8"/>